<keyword evidence="3" id="KW-1185">Reference proteome</keyword>
<dbReference type="EMBL" id="BPVZ01000143">
    <property type="protein sequence ID" value="GKV40618.1"/>
    <property type="molecule type" value="Genomic_DNA"/>
</dbReference>
<sequence>MVRKPWKTNPPSSSKFASSPFSSKSESEEYLHSCLLCCEDLHSYLVPNVGFECESRSLRDDLAERQAQ</sequence>
<comment type="caution">
    <text evidence="2">The sequence shown here is derived from an EMBL/GenBank/DDBJ whole genome shotgun (WGS) entry which is preliminary data.</text>
</comment>
<accession>A0AAV5LTW2</accession>
<evidence type="ECO:0000256" key="1">
    <source>
        <dbReference type="SAM" id="MobiDB-lite"/>
    </source>
</evidence>
<feature type="compositionally biased region" description="Low complexity" evidence="1">
    <location>
        <begin position="10"/>
        <end position="23"/>
    </location>
</feature>
<dbReference type="Proteomes" id="UP001054252">
    <property type="component" value="Unassembled WGS sequence"/>
</dbReference>
<feature type="region of interest" description="Disordered" evidence="1">
    <location>
        <begin position="1"/>
        <end position="23"/>
    </location>
</feature>
<name>A0AAV5LTW2_9ROSI</name>
<reference evidence="2 3" key="1">
    <citation type="journal article" date="2021" name="Commun. Biol.">
        <title>The genome of Shorea leprosula (Dipterocarpaceae) highlights the ecological relevance of drought in aseasonal tropical rainforests.</title>
        <authorList>
            <person name="Ng K.K.S."/>
            <person name="Kobayashi M.J."/>
            <person name="Fawcett J.A."/>
            <person name="Hatakeyama M."/>
            <person name="Paape T."/>
            <person name="Ng C.H."/>
            <person name="Ang C.C."/>
            <person name="Tnah L.H."/>
            <person name="Lee C.T."/>
            <person name="Nishiyama T."/>
            <person name="Sese J."/>
            <person name="O'Brien M.J."/>
            <person name="Copetti D."/>
            <person name="Mohd Noor M.I."/>
            <person name="Ong R.C."/>
            <person name="Putra M."/>
            <person name="Sireger I.Z."/>
            <person name="Indrioko S."/>
            <person name="Kosugi Y."/>
            <person name="Izuno A."/>
            <person name="Isagi Y."/>
            <person name="Lee S.L."/>
            <person name="Shimizu K.K."/>
        </authorList>
    </citation>
    <scope>NUCLEOTIDE SEQUENCE [LARGE SCALE GENOMIC DNA]</scope>
    <source>
        <strain evidence="2">214</strain>
    </source>
</reference>
<evidence type="ECO:0000313" key="2">
    <source>
        <dbReference type="EMBL" id="GKV40618.1"/>
    </source>
</evidence>
<proteinExistence type="predicted"/>
<dbReference type="AlphaFoldDB" id="A0AAV5LTW2"/>
<organism evidence="2 3">
    <name type="scientific">Rubroshorea leprosula</name>
    <dbReference type="NCBI Taxonomy" id="152421"/>
    <lineage>
        <taxon>Eukaryota</taxon>
        <taxon>Viridiplantae</taxon>
        <taxon>Streptophyta</taxon>
        <taxon>Embryophyta</taxon>
        <taxon>Tracheophyta</taxon>
        <taxon>Spermatophyta</taxon>
        <taxon>Magnoliopsida</taxon>
        <taxon>eudicotyledons</taxon>
        <taxon>Gunneridae</taxon>
        <taxon>Pentapetalae</taxon>
        <taxon>rosids</taxon>
        <taxon>malvids</taxon>
        <taxon>Malvales</taxon>
        <taxon>Dipterocarpaceae</taxon>
        <taxon>Rubroshorea</taxon>
    </lineage>
</organism>
<gene>
    <name evidence="2" type="ORF">SLEP1_g48237</name>
</gene>
<evidence type="ECO:0000313" key="3">
    <source>
        <dbReference type="Proteomes" id="UP001054252"/>
    </source>
</evidence>
<protein>
    <submittedName>
        <fullName evidence="2">Uncharacterized protein</fullName>
    </submittedName>
</protein>